<proteinExistence type="predicted"/>
<keyword evidence="2" id="KW-1185">Reference proteome</keyword>
<sequence length="298" mass="34391">MRKSLFVLFFISRCIFAQSPWPDSSKHQGLNLVAEADNISIFTSQMAQVDEHTLNLLIDAKSYFDQVFEMDFPIAILFVSNAEWNDYAYFPPPGMPQAWAGNIFLGSDKSVVALEAEQQLKNLPDAQLKKLKKYFGDPLDMDLFYRNNVSVHELGHCYHHYEATKPQRRWIMEVYANYAARAYLVNHRPDMAAATAAYAEVGSEAHFPYIKYSSLEKFEELYLPGLGPQNYEWFQFQFFKKAMELTDSFGHEGLVRLRDFSVDTDLSENQSMDDLQLQSAMERQLGSAMADLLLSWEY</sequence>
<evidence type="ECO:0000313" key="2">
    <source>
        <dbReference type="Proteomes" id="UP001589797"/>
    </source>
</evidence>
<accession>A0ABV6FQH6</accession>
<gene>
    <name evidence="1" type="ORF">ACFFIP_05495</name>
</gene>
<organism evidence="1 2">
    <name type="scientific">Fontibacter flavus</name>
    <dbReference type="NCBI Taxonomy" id="654838"/>
    <lineage>
        <taxon>Bacteria</taxon>
        <taxon>Pseudomonadati</taxon>
        <taxon>Bacteroidota</taxon>
        <taxon>Cytophagia</taxon>
        <taxon>Cytophagales</taxon>
        <taxon>Cyclobacteriaceae</taxon>
        <taxon>Fontibacter</taxon>
    </lineage>
</organism>
<name>A0ABV6FQH6_9BACT</name>
<reference evidence="1 2" key="1">
    <citation type="submission" date="2024-09" db="EMBL/GenBank/DDBJ databases">
        <authorList>
            <person name="Sun Q."/>
            <person name="Mori K."/>
        </authorList>
    </citation>
    <scope>NUCLEOTIDE SEQUENCE [LARGE SCALE GENOMIC DNA]</scope>
    <source>
        <strain evidence="1 2">CCM 7650</strain>
    </source>
</reference>
<dbReference type="Proteomes" id="UP001589797">
    <property type="component" value="Unassembled WGS sequence"/>
</dbReference>
<dbReference type="EMBL" id="JBHLWI010000009">
    <property type="protein sequence ID" value="MFC0262130.1"/>
    <property type="molecule type" value="Genomic_DNA"/>
</dbReference>
<dbReference type="RefSeq" id="WP_382386570.1">
    <property type="nucleotide sequence ID" value="NZ_JBHLWI010000009.1"/>
</dbReference>
<comment type="caution">
    <text evidence="1">The sequence shown here is derived from an EMBL/GenBank/DDBJ whole genome shotgun (WGS) entry which is preliminary data.</text>
</comment>
<protein>
    <submittedName>
        <fullName evidence="1">Uncharacterized protein</fullName>
    </submittedName>
</protein>
<evidence type="ECO:0000313" key="1">
    <source>
        <dbReference type="EMBL" id="MFC0262130.1"/>
    </source>
</evidence>